<reference evidence="9" key="1">
    <citation type="submission" date="2017-11" db="EMBL/GenBank/DDBJ databases">
        <title>The draft genome sequence of Chromatocurvus sp. F02.</title>
        <authorList>
            <person name="Du Z.-J."/>
            <person name="Chang Y.-Q."/>
        </authorList>
    </citation>
    <scope>NUCLEOTIDE SEQUENCE [LARGE SCALE GENOMIC DNA]</scope>
    <source>
        <strain evidence="9">F02</strain>
    </source>
</reference>
<feature type="transmembrane region" description="Helical" evidence="7">
    <location>
        <begin position="384"/>
        <end position="403"/>
    </location>
</feature>
<dbReference type="RefSeq" id="WP_101522317.1">
    <property type="nucleotide sequence ID" value="NZ_PKLZ01000012.1"/>
</dbReference>
<feature type="transmembrane region" description="Helical" evidence="7">
    <location>
        <begin position="314"/>
        <end position="333"/>
    </location>
</feature>
<evidence type="ECO:0000256" key="2">
    <source>
        <dbReference type="ARBA" id="ARBA00007430"/>
    </source>
</evidence>
<feature type="transmembrane region" description="Helical" evidence="7">
    <location>
        <begin position="473"/>
        <end position="497"/>
    </location>
</feature>
<feature type="transmembrane region" description="Helical" evidence="7">
    <location>
        <begin position="443"/>
        <end position="461"/>
    </location>
</feature>
<accession>A0A2N5XZE2</accession>
<dbReference type="InterPro" id="IPR050833">
    <property type="entry name" value="Poly_Biosynth_Transport"/>
</dbReference>
<keyword evidence="9" id="KW-1185">Reference proteome</keyword>
<evidence type="ECO:0000313" key="8">
    <source>
        <dbReference type="EMBL" id="PLW81518.1"/>
    </source>
</evidence>
<evidence type="ECO:0000256" key="1">
    <source>
        <dbReference type="ARBA" id="ARBA00004651"/>
    </source>
</evidence>
<comment type="subcellular location">
    <subcellularLocation>
        <location evidence="1">Cell membrane</location>
        <topology evidence="1">Multi-pass membrane protein</topology>
    </subcellularLocation>
</comment>
<dbReference type="OrthoDB" id="8538786at2"/>
<dbReference type="CDD" id="cd13127">
    <property type="entry name" value="MATE_tuaB_like"/>
    <property type="match status" value="1"/>
</dbReference>
<evidence type="ECO:0000313" key="9">
    <source>
        <dbReference type="Proteomes" id="UP000234845"/>
    </source>
</evidence>
<keyword evidence="6 7" id="KW-0472">Membrane</keyword>
<keyword evidence="5 7" id="KW-1133">Transmembrane helix</keyword>
<protein>
    <submittedName>
        <fullName evidence="8">Lipopolysaccharide biosynthesis protein</fullName>
    </submittedName>
</protein>
<feature type="transmembrane region" description="Helical" evidence="7">
    <location>
        <begin position="173"/>
        <end position="194"/>
    </location>
</feature>
<feature type="transmembrane region" description="Helical" evidence="7">
    <location>
        <begin position="40"/>
        <end position="62"/>
    </location>
</feature>
<dbReference type="Proteomes" id="UP000234845">
    <property type="component" value="Unassembled WGS sequence"/>
</dbReference>
<dbReference type="EMBL" id="PKLZ01000012">
    <property type="protein sequence ID" value="PLW81518.1"/>
    <property type="molecule type" value="Genomic_DNA"/>
</dbReference>
<organism evidence="8 9">
    <name type="scientific">Kineobactrum sediminis</name>
    <dbReference type="NCBI Taxonomy" id="1905677"/>
    <lineage>
        <taxon>Bacteria</taxon>
        <taxon>Pseudomonadati</taxon>
        <taxon>Pseudomonadota</taxon>
        <taxon>Gammaproteobacteria</taxon>
        <taxon>Cellvibrionales</taxon>
        <taxon>Halieaceae</taxon>
        <taxon>Kineobactrum</taxon>
    </lineage>
</organism>
<evidence type="ECO:0000256" key="4">
    <source>
        <dbReference type="ARBA" id="ARBA00022692"/>
    </source>
</evidence>
<dbReference type="GO" id="GO:0005886">
    <property type="term" value="C:plasma membrane"/>
    <property type="evidence" value="ECO:0007669"/>
    <property type="project" value="UniProtKB-SubCell"/>
</dbReference>
<comment type="similarity">
    <text evidence="2">Belongs to the polysaccharide synthase family.</text>
</comment>
<keyword evidence="3" id="KW-1003">Cell membrane</keyword>
<evidence type="ECO:0000256" key="7">
    <source>
        <dbReference type="SAM" id="Phobius"/>
    </source>
</evidence>
<feature type="transmembrane region" description="Helical" evidence="7">
    <location>
        <begin position="106"/>
        <end position="129"/>
    </location>
</feature>
<sequence>MTNPLRRPAGRTSRHKDIVRRAFVLNSSNLGRRVISGATFTFIGIVLRTLLTLGSVAVLARLLSPADFGYIAMATVITEFAALFSNFGFSAVLIQRRVITRLQIDTVFWASVMLGITLSFFVFGLSFFASWLYSDPLTGEILRVLCWIFLIEGLAIVPHALLARLMHFQTEFWIQISAMIVRVSVAITFAYLGFGVWSLVAGSIAGSVMSVVLSLLAVPYWPRRRFHLAYLSSTWKTSGSYFGGGLLFYLNMNVDLALIGRQLGATPLGYYQNARSLTDEVRSRIAIPLQRVLFPAFSAIQHDRVRMQDSVMRSARILAAIIFPIGFGLSSVSRELVPILYGDKWLPMIPILTMLGLSIALRGSTAIITPVFNAMNRVGLALKYNLFGTMLVVTGIVIALPYGLEAVSIAIAITSLYSVVTFRIGLGLIGLRSRHLWKILGPPAVASILMWISISIFRGLSHDWSWPYTQAHLLVAHMLLGVFIYSIFLNVISFQYFKDFKILATKILGRP</sequence>
<keyword evidence="4 7" id="KW-0812">Transmembrane</keyword>
<evidence type="ECO:0000256" key="5">
    <source>
        <dbReference type="ARBA" id="ARBA00022989"/>
    </source>
</evidence>
<gene>
    <name evidence="8" type="ORF">CWI75_14880</name>
</gene>
<comment type="caution">
    <text evidence="8">The sequence shown here is derived from an EMBL/GenBank/DDBJ whole genome shotgun (WGS) entry which is preliminary data.</text>
</comment>
<feature type="transmembrane region" description="Helical" evidence="7">
    <location>
        <begin position="200"/>
        <end position="221"/>
    </location>
</feature>
<feature type="transmembrane region" description="Helical" evidence="7">
    <location>
        <begin position="409"/>
        <end position="431"/>
    </location>
</feature>
<evidence type="ECO:0000256" key="3">
    <source>
        <dbReference type="ARBA" id="ARBA00022475"/>
    </source>
</evidence>
<proteinExistence type="inferred from homology"/>
<dbReference type="AlphaFoldDB" id="A0A2N5XZE2"/>
<dbReference type="Pfam" id="PF13440">
    <property type="entry name" value="Polysacc_synt_3"/>
    <property type="match status" value="1"/>
</dbReference>
<dbReference type="PANTHER" id="PTHR30250">
    <property type="entry name" value="PST FAMILY PREDICTED COLANIC ACID TRANSPORTER"/>
    <property type="match status" value="1"/>
</dbReference>
<feature type="transmembrane region" description="Helical" evidence="7">
    <location>
        <begin position="345"/>
        <end position="372"/>
    </location>
</feature>
<feature type="transmembrane region" description="Helical" evidence="7">
    <location>
        <begin position="68"/>
        <end position="94"/>
    </location>
</feature>
<feature type="transmembrane region" description="Helical" evidence="7">
    <location>
        <begin position="141"/>
        <end position="161"/>
    </location>
</feature>
<dbReference type="PANTHER" id="PTHR30250:SF10">
    <property type="entry name" value="LIPOPOLYSACCHARIDE BIOSYNTHESIS PROTEIN WZXC"/>
    <property type="match status" value="1"/>
</dbReference>
<name>A0A2N5XZE2_9GAMM</name>
<evidence type="ECO:0000256" key="6">
    <source>
        <dbReference type="ARBA" id="ARBA00023136"/>
    </source>
</evidence>